<dbReference type="AlphaFoldDB" id="A0A2P2ITT1"/>
<proteinExistence type="predicted"/>
<accession>A0A2P2ITT1</accession>
<organism evidence="1">
    <name type="scientific">Rhizophora mucronata</name>
    <name type="common">Asiatic mangrove</name>
    <dbReference type="NCBI Taxonomy" id="61149"/>
    <lineage>
        <taxon>Eukaryota</taxon>
        <taxon>Viridiplantae</taxon>
        <taxon>Streptophyta</taxon>
        <taxon>Embryophyta</taxon>
        <taxon>Tracheophyta</taxon>
        <taxon>Spermatophyta</taxon>
        <taxon>Magnoliopsida</taxon>
        <taxon>eudicotyledons</taxon>
        <taxon>Gunneridae</taxon>
        <taxon>Pentapetalae</taxon>
        <taxon>rosids</taxon>
        <taxon>fabids</taxon>
        <taxon>Malpighiales</taxon>
        <taxon>Rhizophoraceae</taxon>
        <taxon>Rhizophora</taxon>
    </lineage>
</organism>
<evidence type="ECO:0000313" key="1">
    <source>
        <dbReference type="EMBL" id="MBW84642.1"/>
    </source>
</evidence>
<dbReference type="EMBL" id="GGEC01004159">
    <property type="protein sequence ID" value="MBW84642.1"/>
    <property type="molecule type" value="Transcribed_RNA"/>
</dbReference>
<name>A0A2P2ITT1_RHIMU</name>
<reference evidence="1" key="1">
    <citation type="submission" date="2018-02" db="EMBL/GenBank/DDBJ databases">
        <title>Rhizophora mucronata_Transcriptome.</title>
        <authorList>
            <person name="Meera S.P."/>
            <person name="Sreeshan A."/>
            <person name="Augustine A."/>
        </authorList>
    </citation>
    <scope>NUCLEOTIDE SEQUENCE</scope>
    <source>
        <tissue evidence="1">Leaf</tissue>
    </source>
</reference>
<protein>
    <submittedName>
        <fullName evidence="1">Uncharacterized protein</fullName>
    </submittedName>
</protein>
<sequence>MIKETSFLAQYTKTNQATHMYAMYAYCELGYPKRLTCEVG</sequence>